<protein>
    <recommendedName>
        <fullName evidence="1">Putative restriction endonuclease domain-containing protein</fullName>
    </recommendedName>
</protein>
<accession>A0A2W1JQB4</accession>
<feature type="domain" description="Putative restriction endonuclease" evidence="1">
    <location>
        <begin position="18"/>
        <end position="188"/>
    </location>
</feature>
<proteinExistence type="predicted"/>
<comment type="caution">
    <text evidence="2">The sequence shown here is derived from an EMBL/GenBank/DDBJ whole genome shotgun (WGS) entry which is preliminary data.</text>
</comment>
<evidence type="ECO:0000259" key="1">
    <source>
        <dbReference type="Pfam" id="PF05685"/>
    </source>
</evidence>
<dbReference type="EMBL" id="PQWO01000022">
    <property type="protein sequence ID" value="PZD71107.1"/>
    <property type="molecule type" value="Genomic_DNA"/>
</dbReference>
<dbReference type="InterPro" id="IPR008538">
    <property type="entry name" value="Uma2"/>
</dbReference>
<evidence type="ECO:0000313" key="3">
    <source>
        <dbReference type="Proteomes" id="UP000248857"/>
    </source>
</evidence>
<dbReference type="SUPFAM" id="SSF52980">
    <property type="entry name" value="Restriction endonuclease-like"/>
    <property type="match status" value="1"/>
</dbReference>
<dbReference type="AlphaFoldDB" id="A0A2W1JQB4"/>
<dbReference type="InterPro" id="IPR011335">
    <property type="entry name" value="Restrct_endonuc-II-like"/>
</dbReference>
<dbReference type="PANTHER" id="PTHR34107:SF7">
    <property type="entry name" value="SLR2092 PROTEIN"/>
    <property type="match status" value="1"/>
</dbReference>
<dbReference type="Gene3D" id="3.90.1570.10">
    <property type="entry name" value="tt1808, chain A"/>
    <property type="match status" value="1"/>
</dbReference>
<dbReference type="Pfam" id="PF05685">
    <property type="entry name" value="Uma2"/>
    <property type="match status" value="1"/>
</dbReference>
<reference evidence="2 3" key="1">
    <citation type="journal article" date="2018" name="Sci. Rep.">
        <title>A novel species of the marine cyanobacterium Acaryochloris with a unique pigment content and lifestyle.</title>
        <authorList>
            <person name="Partensky F."/>
            <person name="Six C."/>
            <person name="Ratin M."/>
            <person name="Garczarek L."/>
            <person name="Vaulot D."/>
            <person name="Probert I."/>
            <person name="Calteau A."/>
            <person name="Gourvil P."/>
            <person name="Marie D."/>
            <person name="Grebert T."/>
            <person name="Bouchier C."/>
            <person name="Le Panse S."/>
            <person name="Gachenot M."/>
            <person name="Rodriguez F."/>
            <person name="Garrido J.L."/>
        </authorList>
    </citation>
    <scope>NUCLEOTIDE SEQUENCE [LARGE SCALE GENOMIC DNA]</scope>
    <source>
        <strain evidence="2 3">RCC1774</strain>
    </source>
</reference>
<dbReference type="OrthoDB" id="454453at2"/>
<gene>
    <name evidence="2" type="ORF">C1752_08310</name>
</gene>
<evidence type="ECO:0000313" key="2">
    <source>
        <dbReference type="EMBL" id="PZD71107.1"/>
    </source>
</evidence>
<keyword evidence="3" id="KW-1185">Reference proteome</keyword>
<dbReference type="RefSeq" id="WP_110988429.1">
    <property type="nucleotide sequence ID" value="NZ_CAWNWM010000022.1"/>
</dbReference>
<dbReference type="Proteomes" id="UP000248857">
    <property type="component" value="Unassembled WGS sequence"/>
</dbReference>
<sequence length="194" mass="21797">MVSSPPIRLPKTLRVTDEQFSDFVVANPDLRLERTATGELIVMPPTGSESGNYNFELNTDLGIWNRQAQRGKAFDSSTGFRLPNGATRSPDSAWVTNERWEKLTPQQRKGFAPLCPDFVLELASETDNLDTLRQKMHEYIGNGCRLGWLIIPKTKQVEVYRPEQAPEVLQSPTSVSEETVLPGFTLNLRTIFGT</sequence>
<dbReference type="InterPro" id="IPR012296">
    <property type="entry name" value="Nuclease_put_TT1808"/>
</dbReference>
<dbReference type="PANTHER" id="PTHR34107">
    <property type="entry name" value="SLL0198 PROTEIN-RELATED"/>
    <property type="match status" value="1"/>
</dbReference>
<organism evidence="2 3">
    <name type="scientific">Acaryochloris thomasi RCC1774</name>
    <dbReference type="NCBI Taxonomy" id="1764569"/>
    <lineage>
        <taxon>Bacteria</taxon>
        <taxon>Bacillati</taxon>
        <taxon>Cyanobacteriota</taxon>
        <taxon>Cyanophyceae</taxon>
        <taxon>Acaryochloridales</taxon>
        <taxon>Acaryochloridaceae</taxon>
        <taxon>Acaryochloris</taxon>
        <taxon>Acaryochloris thomasi</taxon>
    </lineage>
</organism>
<name>A0A2W1JQB4_9CYAN</name>
<dbReference type="CDD" id="cd06260">
    <property type="entry name" value="DUF820-like"/>
    <property type="match status" value="1"/>
</dbReference>